<dbReference type="InterPro" id="IPR011990">
    <property type="entry name" value="TPR-like_helical_dom_sf"/>
</dbReference>
<evidence type="ECO:0000313" key="3">
    <source>
        <dbReference type="Proteomes" id="UP000469452"/>
    </source>
</evidence>
<dbReference type="EMBL" id="VJMI01014886">
    <property type="protein sequence ID" value="KAF0735912.1"/>
    <property type="molecule type" value="Genomic_DNA"/>
</dbReference>
<evidence type="ECO:0000313" key="2">
    <source>
        <dbReference type="EMBL" id="KAF0735912.1"/>
    </source>
</evidence>
<dbReference type="Gene3D" id="1.25.40.10">
    <property type="entry name" value="Tetratricopeptide repeat domain"/>
    <property type="match status" value="1"/>
</dbReference>
<name>A0A6A5A607_APHAT</name>
<sequence length="720" mass="79881">AAGSATAMVAAFPFVDNSVRHKYMSTRVYGLVAAKRAKGLEVGYQVLLDTAGGVRDHRRSMKCLVSTLGSTMATFPPTPEHAHLHFLVLLVLRNLIRRHNDVRIHASRVCVVISSVGFHEACTVQLRVTAELTTRHDFITDTLRILRCVFICGMPLLLGDLYSGEDCLDFELAATVSHRSFLGLQSPQIPVLPSKSTPFESSDDTKSPVNYVALPANASYITLGNWKSRLKLAYTLLQDSTSRLYLAEAAKILRGILTLQPHGCDIASLYANLGSIHLAQHELPDAIACYSQTLNRTPDAWKAHFNMGLALLRYGRLLEGKAHLQQCLAYNPSYDVAQRALEEVDTQWMSAAHDAMEKQKASQAFANQLSGVLAVVKHQTTYSHADSGTFVAVEHAAAAFAVDMSRQCAVPVTTPLSRGWHGVVAALLHRLYVFASLKHLHMTEVFAEYSVTATESVVTMDGLDAIVVMVTGKAMTRIERQHIQSLFPSGEILCPILQPNPETIHTIETMANVGPWFHGLYGHTLHPPQCRHLGLWEWLEMPLFTWIKSINHGRCQVAKYSKILVDMGLYTVIHLAQAQPTLRPQDFKALELSERGTLIFELFGLRSSVERAAGSIVQGAGRTAFARAKLRQLRELRHCALEDRDAAMVPRSRLQEELARTDMARTMCAVWDLVLTRTMQEVLQAPPPIETFVCIPIRTELRQRANVAAAVIQQTVRILL</sequence>
<proteinExistence type="predicted"/>
<dbReference type="PROSITE" id="PS50005">
    <property type="entry name" value="TPR"/>
    <property type="match status" value="1"/>
</dbReference>
<gene>
    <name evidence="2" type="ORF">AaE_009050</name>
</gene>
<keyword evidence="1" id="KW-0802">TPR repeat</keyword>
<dbReference type="Proteomes" id="UP000469452">
    <property type="component" value="Unassembled WGS sequence"/>
</dbReference>
<dbReference type="InterPro" id="IPR019734">
    <property type="entry name" value="TPR_rpt"/>
</dbReference>
<protein>
    <submittedName>
        <fullName evidence="2">Uncharacterized protein</fullName>
    </submittedName>
</protein>
<comment type="caution">
    <text evidence="2">The sequence shown here is derived from an EMBL/GenBank/DDBJ whole genome shotgun (WGS) entry which is preliminary data.</text>
</comment>
<dbReference type="VEuPathDB" id="FungiDB:H257_08196"/>
<accession>A0A6A5A607</accession>
<reference evidence="2 3" key="1">
    <citation type="submission" date="2019-06" db="EMBL/GenBank/DDBJ databases">
        <title>Genomics analysis of Aphanomyces spp. identifies a new class of oomycete effector associated with host adaptation.</title>
        <authorList>
            <person name="Gaulin E."/>
        </authorList>
    </citation>
    <scope>NUCLEOTIDE SEQUENCE [LARGE SCALE GENOMIC DNA]</scope>
    <source>
        <strain evidence="2 3">E</strain>
    </source>
</reference>
<organism evidence="2 3">
    <name type="scientific">Aphanomyces astaci</name>
    <name type="common">Crayfish plague agent</name>
    <dbReference type="NCBI Taxonomy" id="112090"/>
    <lineage>
        <taxon>Eukaryota</taxon>
        <taxon>Sar</taxon>
        <taxon>Stramenopiles</taxon>
        <taxon>Oomycota</taxon>
        <taxon>Saprolegniomycetes</taxon>
        <taxon>Saprolegniales</taxon>
        <taxon>Verrucalvaceae</taxon>
        <taxon>Aphanomyces</taxon>
    </lineage>
</organism>
<dbReference type="SMART" id="SM00028">
    <property type="entry name" value="TPR"/>
    <property type="match status" value="2"/>
</dbReference>
<feature type="non-terminal residue" evidence="2">
    <location>
        <position position="1"/>
    </location>
</feature>
<dbReference type="AlphaFoldDB" id="A0A6A5A607"/>
<evidence type="ECO:0000256" key="1">
    <source>
        <dbReference type="PROSITE-ProRule" id="PRU00339"/>
    </source>
</evidence>
<dbReference type="SUPFAM" id="SSF48452">
    <property type="entry name" value="TPR-like"/>
    <property type="match status" value="1"/>
</dbReference>
<feature type="repeat" description="TPR" evidence="1">
    <location>
        <begin position="267"/>
        <end position="300"/>
    </location>
</feature>